<name>A0ABV9JH62_9LACT</name>
<dbReference type="InterPro" id="IPR014976">
    <property type="entry name" value="AbpA_HamA_C"/>
</dbReference>
<organism evidence="2 3">
    <name type="scientific">Lactococcus nasutitermitis</name>
    <dbReference type="NCBI Taxonomy" id="1652957"/>
    <lineage>
        <taxon>Bacteria</taxon>
        <taxon>Bacillati</taxon>
        <taxon>Bacillota</taxon>
        <taxon>Bacilli</taxon>
        <taxon>Lactobacillales</taxon>
        <taxon>Streptococcaceae</taxon>
        <taxon>Lactococcus</taxon>
    </lineage>
</organism>
<evidence type="ECO:0000313" key="3">
    <source>
        <dbReference type="Proteomes" id="UP001595987"/>
    </source>
</evidence>
<dbReference type="Proteomes" id="UP001595987">
    <property type="component" value="Unassembled WGS sequence"/>
</dbReference>
<dbReference type="RefSeq" id="WP_213535729.1">
    <property type="nucleotide sequence ID" value="NZ_BOVQ01000005.1"/>
</dbReference>
<keyword evidence="3" id="KW-1185">Reference proteome</keyword>
<feature type="domain" description="Anti-bacteriophage protein A/HamA C-terminal" evidence="1">
    <location>
        <begin position="9"/>
        <end position="266"/>
    </location>
</feature>
<dbReference type="Pfam" id="PF08878">
    <property type="entry name" value="HamA"/>
    <property type="match status" value="1"/>
</dbReference>
<accession>A0ABV9JH62</accession>
<evidence type="ECO:0000259" key="1">
    <source>
        <dbReference type="Pfam" id="PF08878"/>
    </source>
</evidence>
<comment type="caution">
    <text evidence="2">The sequence shown here is derived from an EMBL/GenBank/DDBJ whole genome shotgun (WGS) entry which is preliminary data.</text>
</comment>
<gene>
    <name evidence="2" type="ORF">ACFO26_07415</name>
</gene>
<dbReference type="EMBL" id="JBHSGD010000005">
    <property type="protein sequence ID" value="MFC4652735.1"/>
    <property type="molecule type" value="Genomic_DNA"/>
</dbReference>
<proteinExistence type="predicted"/>
<sequence>MSNSHLKYFQKKSDLVTNQGKIVTIYELKIDHDISIINEWARHLREEYCSDEELDFLVPDMGLTNQEFLTQIKFPDPDIGLGAATMSGDFAEILVSDYIEFIQGYYTTRTRYRNKINRNSSPMGSDVLGYKCKNVNSHSSNDELQVLEVKAQASETKPEAKLQKAVNDSIKSNDELRLAESLNAEVQRLWGYNRLKEAELVKRFQNKTDRPYKLVFSAVAVHSNRSYSEDLVKQVDVTKNINQNLNLLVIYSDQLLKFIKELYERASQC</sequence>
<protein>
    <submittedName>
        <fullName evidence="2">Hachiman antiphage defense system protein HamA</fullName>
    </submittedName>
</protein>
<evidence type="ECO:0000313" key="2">
    <source>
        <dbReference type="EMBL" id="MFC4652735.1"/>
    </source>
</evidence>
<reference evidence="3" key="1">
    <citation type="journal article" date="2019" name="Int. J. Syst. Evol. Microbiol.">
        <title>The Global Catalogue of Microorganisms (GCM) 10K type strain sequencing project: providing services to taxonomists for standard genome sequencing and annotation.</title>
        <authorList>
            <consortium name="The Broad Institute Genomics Platform"/>
            <consortium name="The Broad Institute Genome Sequencing Center for Infectious Disease"/>
            <person name="Wu L."/>
            <person name="Ma J."/>
        </authorList>
    </citation>
    <scope>NUCLEOTIDE SEQUENCE [LARGE SCALE GENOMIC DNA]</scope>
    <source>
        <strain evidence="3">CCUG 63287</strain>
    </source>
</reference>